<feature type="region of interest" description="Disordered" evidence="1">
    <location>
        <begin position="43"/>
        <end position="79"/>
    </location>
</feature>
<sequence length="358" mass="37567">MSVNLTTALIALAVLVLVGIVAQGLWKARRIKASTARSGGLNVVVGDEPGARREPAMGGEPAPADADLPAAASPRPDSRLAPVRRSVRLDALIDAIATLTVDAPVAGERVLAHVPGANRVGTKPFFIEGLNSETGEWEAIVPNARYGEFQAGVQMANRNGALNEIEFSEFVQKLEAFAQAIGASTDLPDMLESVARARELDAFASQHDAQLVALLRANSVAWSVGYLTQIAQRHGFVPGAVPGRLVLPAIEEGAPPVLVLGFDGQAALADDPGQAAVRELTLGLDVAQTEELAEPFAAWHGAARKLADDLDAAIVDDQGQTITLHAFSAIHAELTRLYEALMAHDLAAGSPGARRLFS</sequence>
<evidence type="ECO:0000256" key="1">
    <source>
        <dbReference type="SAM" id="MobiDB-lite"/>
    </source>
</evidence>
<dbReference type="GO" id="GO:0090529">
    <property type="term" value="P:cell septum assembly"/>
    <property type="evidence" value="ECO:0007669"/>
    <property type="project" value="InterPro"/>
</dbReference>
<evidence type="ECO:0000313" key="3">
    <source>
        <dbReference type="EMBL" id="MCK9687452.1"/>
    </source>
</evidence>
<dbReference type="AlphaFoldDB" id="A0A9X2C0L3"/>
<gene>
    <name evidence="3" type="ORF">LPC04_17245</name>
</gene>
<dbReference type="InterPro" id="IPR007449">
    <property type="entry name" value="ZipA_FtsZ-bd_C"/>
</dbReference>
<dbReference type="SMART" id="SM00771">
    <property type="entry name" value="ZipA_C"/>
    <property type="match status" value="1"/>
</dbReference>
<reference evidence="3" key="1">
    <citation type="submission" date="2021-11" db="EMBL/GenBank/DDBJ databases">
        <title>BS-T2-15 a new species belonging to the Comamonadaceae family isolated from the soil of a French oak forest.</title>
        <authorList>
            <person name="Mieszkin S."/>
            <person name="Alain K."/>
        </authorList>
    </citation>
    <scope>NUCLEOTIDE SEQUENCE</scope>
    <source>
        <strain evidence="3">BS-T2-15</strain>
    </source>
</reference>
<evidence type="ECO:0000259" key="2">
    <source>
        <dbReference type="SMART" id="SM00771"/>
    </source>
</evidence>
<name>A0A9X2C0L3_9BURK</name>
<feature type="domain" description="ZipA C-terminal FtsZ-binding" evidence="2">
    <location>
        <begin position="207"/>
        <end position="334"/>
    </location>
</feature>
<accession>A0A9X2C0L3</accession>
<dbReference type="Proteomes" id="UP001139353">
    <property type="component" value="Unassembled WGS sequence"/>
</dbReference>
<feature type="compositionally biased region" description="Low complexity" evidence="1">
    <location>
        <begin position="61"/>
        <end position="79"/>
    </location>
</feature>
<keyword evidence="4" id="KW-1185">Reference proteome</keyword>
<comment type="caution">
    <text evidence="3">The sequence shown here is derived from an EMBL/GenBank/DDBJ whole genome shotgun (WGS) entry which is preliminary data.</text>
</comment>
<keyword evidence="3" id="KW-0132">Cell division</keyword>
<protein>
    <submittedName>
        <fullName evidence="3">Cell division protein FtsZ</fullName>
    </submittedName>
</protein>
<organism evidence="3 4">
    <name type="scientific">Scleromatobacter humisilvae</name>
    <dbReference type="NCBI Taxonomy" id="2897159"/>
    <lineage>
        <taxon>Bacteria</taxon>
        <taxon>Pseudomonadati</taxon>
        <taxon>Pseudomonadota</taxon>
        <taxon>Betaproteobacteria</taxon>
        <taxon>Burkholderiales</taxon>
        <taxon>Sphaerotilaceae</taxon>
        <taxon>Scleromatobacter</taxon>
    </lineage>
</organism>
<dbReference type="EMBL" id="JAJLJH010000004">
    <property type="protein sequence ID" value="MCK9687452.1"/>
    <property type="molecule type" value="Genomic_DNA"/>
</dbReference>
<dbReference type="InterPro" id="IPR036765">
    <property type="entry name" value="ZipA_FtsZ-bd_C_sf"/>
</dbReference>
<proteinExistence type="predicted"/>
<dbReference type="RefSeq" id="WP_275683491.1">
    <property type="nucleotide sequence ID" value="NZ_JAJLJH010000004.1"/>
</dbReference>
<evidence type="ECO:0000313" key="4">
    <source>
        <dbReference type="Proteomes" id="UP001139353"/>
    </source>
</evidence>
<keyword evidence="3" id="KW-0131">Cell cycle</keyword>
<dbReference type="SUPFAM" id="SSF64383">
    <property type="entry name" value="Cell-division protein ZipA, C-terminal domain"/>
    <property type="match status" value="1"/>
</dbReference>